<accession>A0ABY7MHI9</accession>
<reference evidence="5" key="1">
    <citation type="submission" date="2021-12" db="EMBL/GenBank/DDBJ databases">
        <title>Bradyrhizobium xenonodulans sp. nov.</title>
        <authorList>
            <person name="Claassens R."/>
            <person name="Venter S.N."/>
            <person name="Beukes C.W."/>
            <person name="Stepkowski T."/>
            <person name="Steenkamp E.T."/>
        </authorList>
    </citation>
    <scope>NUCLEOTIDE SEQUENCE</scope>
    <source>
        <strain evidence="5">14AB</strain>
    </source>
</reference>
<evidence type="ECO:0000256" key="2">
    <source>
        <dbReference type="ARBA" id="ARBA00022679"/>
    </source>
</evidence>
<gene>
    <name evidence="5" type="ORF">I3J27_33495</name>
</gene>
<comment type="cofactor">
    <cofactor evidence="1">
        <name>pyridoxal 5'-phosphate</name>
        <dbReference type="ChEBI" id="CHEBI:597326"/>
    </cofactor>
</comment>
<dbReference type="PANTHER" id="PTHR13693">
    <property type="entry name" value="CLASS II AMINOTRANSFERASE/8-AMINO-7-OXONONANOATE SYNTHASE"/>
    <property type="match status" value="1"/>
</dbReference>
<feature type="domain" description="Aminotransferase class I/classII large" evidence="4">
    <location>
        <begin position="175"/>
        <end position="370"/>
    </location>
</feature>
<evidence type="ECO:0000256" key="1">
    <source>
        <dbReference type="ARBA" id="ARBA00001933"/>
    </source>
</evidence>
<evidence type="ECO:0000313" key="6">
    <source>
        <dbReference type="Proteomes" id="UP001179614"/>
    </source>
</evidence>
<dbReference type="Gene3D" id="3.90.1150.10">
    <property type="entry name" value="Aspartate Aminotransferase, domain 1"/>
    <property type="match status" value="1"/>
</dbReference>
<dbReference type="InterPro" id="IPR015421">
    <property type="entry name" value="PyrdxlP-dep_Trfase_major"/>
</dbReference>
<dbReference type="PANTHER" id="PTHR13693:SF100">
    <property type="entry name" value="8-AMINO-7-OXONONANOATE SYNTHASE"/>
    <property type="match status" value="1"/>
</dbReference>
<dbReference type="SUPFAM" id="SSF53383">
    <property type="entry name" value="PLP-dependent transferases"/>
    <property type="match status" value="1"/>
</dbReference>
<dbReference type="InterPro" id="IPR015422">
    <property type="entry name" value="PyrdxlP-dep_Trfase_small"/>
</dbReference>
<dbReference type="RefSeq" id="WP_270163148.1">
    <property type="nucleotide sequence ID" value="NZ_CP089391.1"/>
</dbReference>
<dbReference type="InterPro" id="IPR015424">
    <property type="entry name" value="PyrdxlP-dep_Trfase"/>
</dbReference>
<dbReference type="InterPro" id="IPR050087">
    <property type="entry name" value="AON_synthase_class-II"/>
</dbReference>
<dbReference type="Pfam" id="PF00155">
    <property type="entry name" value="Aminotran_1_2"/>
    <property type="match status" value="1"/>
</dbReference>
<dbReference type="EMBL" id="CP089391">
    <property type="protein sequence ID" value="WBL77857.1"/>
    <property type="molecule type" value="Genomic_DNA"/>
</dbReference>
<dbReference type="InterPro" id="IPR004839">
    <property type="entry name" value="Aminotransferase_I/II_large"/>
</dbReference>
<dbReference type="Gene3D" id="3.40.640.10">
    <property type="entry name" value="Type I PLP-dependent aspartate aminotransferase-like (Major domain)"/>
    <property type="match status" value="1"/>
</dbReference>
<keyword evidence="2" id="KW-0808">Transferase</keyword>
<evidence type="ECO:0000313" key="5">
    <source>
        <dbReference type="EMBL" id="WBL77857.1"/>
    </source>
</evidence>
<sequence>MAIDGRYAPTRPITCDKGPQASQQAIDFVQCSYLGLDSHPLVVAGAIEAIEVQRSSHWSCARKHLISNLLEQLEETLSEMFCVRAILSSSLLLANLGAIRILASGRLTGGRKPIVVFDCLLHGSLVCYKSIVADETRVETIGHNDIGALERLCRENPAVVYVCDDIYSQRGHSLLTELRQLQERYGLFLHISDAHGVSIFGRQGEGLARSQFPEMLGDRTCIAASLAEGFGASGGLLMLGTSAHEALFRQFSTIEGFSEAPNLAAVGAALGSCTIHRSEELGERQRRLAQRIRLFDDRLATAEQGNSLPIRTITVGEEADAIGAARRLLDSGFCTSVKIVPTLEGGTAGIRVAISSEHQATDIERLCNGILDAVVETTGKPYPLR</sequence>
<evidence type="ECO:0000259" key="4">
    <source>
        <dbReference type="Pfam" id="PF00155"/>
    </source>
</evidence>
<protein>
    <submittedName>
        <fullName evidence="5">7-keto-8-aminopelargonate synthetase</fullName>
    </submittedName>
</protein>
<organism evidence="5 6">
    <name type="scientific">Bradyrhizobium xenonodulans</name>
    <dbReference type="NCBI Taxonomy" id="2736875"/>
    <lineage>
        <taxon>Bacteria</taxon>
        <taxon>Pseudomonadati</taxon>
        <taxon>Pseudomonadota</taxon>
        <taxon>Alphaproteobacteria</taxon>
        <taxon>Hyphomicrobiales</taxon>
        <taxon>Nitrobacteraceae</taxon>
        <taxon>Bradyrhizobium</taxon>
    </lineage>
</organism>
<evidence type="ECO:0000256" key="3">
    <source>
        <dbReference type="ARBA" id="ARBA00022898"/>
    </source>
</evidence>
<dbReference type="Proteomes" id="UP001179614">
    <property type="component" value="Chromosome"/>
</dbReference>
<keyword evidence="3" id="KW-0663">Pyridoxal phosphate</keyword>
<dbReference type="NCBIfam" id="NF005697">
    <property type="entry name" value="PRK07505.1"/>
    <property type="match status" value="1"/>
</dbReference>
<keyword evidence="6" id="KW-1185">Reference proteome</keyword>
<name>A0ABY7MHI9_9BRAD</name>
<proteinExistence type="predicted"/>